<dbReference type="InterPro" id="IPR010730">
    <property type="entry name" value="HET"/>
</dbReference>
<evidence type="ECO:0000313" key="2">
    <source>
        <dbReference type="EMBL" id="KAK8057930.1"/>
    </source>
</evidence>
<proteinExistence type="predicted"/>
<accession>A0ABR1UG99</accession>
<evidence type="ECO:0000313" key="3">
    <source>
        <dbReference type="Proteomes" id="UP001446871"/>
    </source>
</evidence>
<evidence type="ECO:0000259" key="1">
    <source>
        <dbReference type="Pfam" id="PF06985"/>
    </source>
</evidence>
<feature type="non-terminal residue" evidence="2">
    <location>
        <position position="376"/>
    </location>
</feature>
<dbReference type="Proteomes" id="UP001446871">
    <property type="component" value="Unassembled WGS sequence"/>
</dbReference>
<feature type="domain" description="Heterokaryon incompatibility" evidence="1">
    <location>
        <begin position="22"/>
        <end position="109"/>
    </location>
</feature>
<sequence>MRLINVHTGYLEEFIGDQIPDYAILSHTWGAEEVTFEDWKKDQATYRGKRGFKKIINAWQQAKHDRLNYLWCDTNCIDKSSSADLTEAINSMFAWYRDAKVCYAYLEDVFTDAVTDDLRGDMPSSRWFTRGWTLQELLAPHHIQFFNAYWILLGDISIGHAVHNLAPSISSVTGIGEDYLCGRALSNASVAQRMSWVSRRTTTRVEDMAYCMLGIFDINMPLLYGEGRKAFERLQQEIIKNSNDHTIFCWKRIPGIVPETWRSLLAPSHEVFRESGNIRMCREDVFDDEEVSTYSMTNAGLSIKLPFRQASSYRLVMLDAAGPKSGQRLAVPLRILPGRRLYVRCEFPPFPIPIPASFSRPMSFSKSRESNLQQFL</sequence>
<comment type="caution">
    <text evidence="2">The sequence shown here is derived from an EMBL/GenBank/DDBJ whole genome shotgun (WGS) entry which is preliminary data.</text>
</comment>
<protein>
    <submittedName>
        <fullName evidence="2">Heterokaryon incompatibility protein-domain-containing protein</fullName>
    </submittedName>
</protein>
<dbReference type="PANTHER" id="PTHR10622:SF10">
    <property type="entry name" value="HET DOMAIN-CONTAINING PROTEIN"/>
    <property type="match status" value="1"/>
</dbReference>
<organism evidence="2 3">
    <name type="scientific">Apiospora saccharicola</name>
    <dbReference type="NCBI Taxonomy" id="335842"/>
    <lineage>
        <taxon>Eukaryota</taxon>
        <taxon>Fungi</taxon>
        <taxon>Dikarya</taxon>
        <taxon>Ascomycota</taxon>
        <taxon>Pezizomycotina</taxon>
        <taxon>Sordariomycetes</taxon>
        <taxon>Xylariomycetidae</taxon>
        <taxon>Amphisphaeriales</taxon>
        <taxon>Apiosporaceae</taxon>
        <taxon>Apiospora</taxon>
    </lineage>
</organism>
<keyword evidence="3" id="KW-1185">Reference proteome</keyword>
<gene>
    <name evidence="2" type="ORF">PG996_011867</name>
</gene>
<dbReference type="PANTHER" id="PTHR10622">
    <property type="entry name" value="HET DOMAIN-CONTAINING PROTEIN"/>
    <property type="match status" value="1"/>
</dbReference>
<reference evidence="2 3" key="1">
    <citation type="submission" date="2023-01" db="EMBL/GenBank/DDBJ databases">
        <title>Analysis of 21 Apiospora genomes using comparative genomics revels a genus with tremendous synthesis potential of carbohydrate active enzymes and secondary metabolites.</title>
        <authorList>
            <person name="Sorensen T."/>
        </authorList>
    </citation>
    <scope>NUCLEOTIDE SEQUENCE [LARGE SCALE GENOMIC DNA]</scope>
    <source>
        <strain evidence="2 3">CBS 83171</strain>
    </source>
</reference>
<dbReference type="Pfam" id="PF06985">
    <property type="entry name" value="HET"/>
    <property type="match status" value="1"/>
</dbReference>
<name>A0ABR1UG99_9PEZI</name>
<dbReference type="EMBL" id="JAQQWM010000007">
    <property type="protein sequence ID" value="KAK8057930.1"/>
    <property type="molecule type" value="Genomic_DNA"/>
</dbReference>